<dbReference type="OrthoDB" id="2151402at2"/>
<name>A0A0R1RTY0_9LACO</name>
<organism evidence="3 4">
    <name type="scientific">Latilactobacillus fuchuensis DSM 14340 = JCM 11249</name>
    <dbReference type="NCBI Taxonomy" id="1423747"/>
    <lineage>
        <taxon>Bacteria</taxon>
        <taxon>Bacillati</taxon>
        <taxon>Bacillota</taxon>
        <taxon>Bacilli</taxon>
        <taxon>Lactobacillales</taxon>
        <taxon>Lactobacillaceae</taxon>
        <taxon>Latilactobacillus</taxon>
    </lineage>
</organism>
<dbReference type="Proteomes" id="UP000051264">
    <property type="component" value="Unassembled WGS sequence"/>
</dbReference>
<dbReference type="Gene3D" id="3.40.710.10">
    <property type="entry name" value="DD-peptidase/beta-lactamase superfamily"/>
    <property type="match status" value="1"/>
</dbReference>
<reference evidence="3 4" key="1">
    <citation type="journal article" date="2015" name="Genome Announc.">
        <title>Expanding the biotechnology potential of lactobacilli through comparative genomics of 213 strains and associated genera.</title>
        <authorList>
            <person name="Sun Z."/>
            <person name="Harris H.M."/>
            <person name="McCann A."/>
            <person name="Guo C."/>
            <person name="Argimon S."/>
            <person name="Zhang W."/>
            <person name="Yang X."/>
            <person name="Jeffery I.B."/>
            <person name="Cooney J.C."/>
            <person name="Kagawa T.F."/>
            <person name="Liu W."/>
            <person name="Song Y."/>
            <person name="Salvetti E."/>
            <person name="Wrobel A."/>
            <person name="Rasinkangas P."/>
            <person name="Parkhill J."/>
            <person name="Rea M.C."/>
            <person name="O'Sullivan O."/>
            <person name="Ritari J."/>
            <person name="Douillard F.P."/>
            <person name="Paul Ross R."/>
            <person name="Yang R."/>
            <person name="Briner A.E."/>
            <person name="Felis G.E."/>
            <person name="de Vos W.M."/>
            <person name="Barrangou R."/>
            <person name="Klaenhammer T.R."/>
            <person name="Caufield P.W."/>
            <person name="Cui Y."/>
            <person name="Zhang H."/>
            <person name="O'Toole P.W."/>
        </authorList>
    </citation>
    <scope>NUCLEOTIDE SEQUENCE [LARGE SCALE GENOMIC DNA]</scope>
    <source>
        <strain evidence="3 4">DSM 14340</strain>
    </source>
</reference>
<dbReference type="PANTHER" id="PTHR46825:SF9">
    <property type="entry name" value="BETA-LACTAMASE-RELATED DOMAIN-CONTAINING PROTEIN"/>
    <property type="match status" value="1"/>
</dbReference>
<dbReference type="eggNOG" id="COG1680">
    <property type="taxonomic scope" value="Bacteria"/>
</dbReference>
<keyword evidence="1" id="KW-0175">Coiled coil</keyword>
<proteinExistence type="predicted"/>
<dbReference type="PANTHER" id="PTHR46825">
    <property type="entry name" value="D-ALANYL-D-ALANINE-CARBOXYPEPTIDASE/ENDOPEPTIDASE AMPH"/>
    <property type="match status" value="1"/>
</dbReference>
<dbReference type="InterPro" id="IPR001466">
    <property type="entry name" value="Beta-lactam-related"/>
</dbReference>
<sequence length="396" mass="44279">MMKQKITIAILIVGLFVLGIGATAHHYRHQLVVQAGQSNQRLKQVQQQLQTTQKQLAEQVAKDNHSAIDTRKTNQLTGVQQQVLQKKLTDSHFSGTILLVKNNRIIYQDGRGYANYEQQKLITPQTTYQIASVQKSLTAALVMKAVEAGQLKLTDKIGQYYPQIKEGQKITIQMMLDMQSGLIETKAPTVDLTEQQRFAFAFDHLKVQNIGKHFYAPVNYLLLTGVLEKVTHQSYQQLFEKQVSEPLALTSFGFMPNSIAGQQAVSYTVENNFYGEAVPVPIFTYTREIGTGNMYATASSLFQVEQAIVQGRIISKNSLHQLRHTQTGSYSGGVYNWPTYFTSHGVESGYESAIQISQDGQSGVVLLSNQYKVKPVPLVGLTKSLYQQFCETQTKA</sequence>
<feature type="domain" description="Beta-lactamase-related" evidence="2">
    <location>
        <begin position="85"/>
        <end position="372"/>
    </location>
</feature>
<evidence type="ECO:0000256" key="1">
    <source>
        <dbReference type="SAM" id="Coils"/>
    </source>
</evidence>
<dbReference type="PATRIC" id="fig|1423747.3.peg.1448"/>
<feature type="coiled-coil region" evidence="1">
    <location>
        <begin position="35"/>
        <end position="62"/>
    </location>
</feature>
<evidence type="ECO:0000259" key="2">
    <source>
        <dbReference type="Pfam" id="PF00144"/>
    </source>
</evidence>
<evidence type="ECO:0000313" key="4">
    <source>
        <dbReference type="Proteomes" id="UP000051264"/>
    </source>
</evidence>
<accession>A0A0R1RTY0</accession>
<evidence type="ECO:0000313" key="3">
    <source>
        <dbReference type="EMBL" id="KRL59838.1"/>
    </source>
</evidence>
<dbReference type="AlphaFoldDB" id="A0A0R1RTY0"/>
<dbReference type="InterPro" id="IPR050491">
    <property type="entry name" value="AmpC-like"/>
</dbReference>
<comment type="caution">
    <text evidence="3">The sequence shown here is derived from an EMBL/GenBank/DDBJ whole genome shotgun (WGS) entry which is preliminary data.</text>
</comment>
<dbReference type="RefSeq" id="WP_035438850.1">
    <property type="nucleotide sequence ID" value="NZ_BAMJ01000004.1"/>
</dbReference>
<gene>
    <name evidence="3" type="ORF">FC69_GL001421</name>
</gene>
<dbReference type="STRING" id="1423747.FC69_GL001421"/>
<protein>
    <recommendedName>
        <fullName evidence="2">Beta-lactamase-related domain-containing protein</fullName>
    </recommendedName>
</protein>
<dbReference type="Pfam" id="PF00144">
    <property type="entry name" value="Beta-lactamase"/>
    <property type="match status" value="1"/>
</dbReference>
<dbReference type="EMBL" id="AZEX01000040">
    <property type="protein sequence ID" value="KRL59838.1"/>
    <property type="molecule type" value="Genomic_DNA"/>
</dbReference>
<dbReference type="InterPro" id="IPR012338">
    <property type="entry name" value="Beta-lactam/transpept-like"/>
</dbReference>
<dbReference type="SUPFAM" id="SSF56601">
    <property type="entry name" value="beta-lactamase/transpeptidase-like"/>
    <property type="match status" value="1"/>
</dbReference>